<accession>A0A0E9RPL6</accession>
<organism evidence="1">
    <name type="scientific">Anguilla anguilla</name>
    <name type="common">European freshwater eel</name>
    <name type="synonym">Muraena anguilla</name>
    <dbReference type="NCBI Taxonomy" id="7936"/>
    <lineage>
        <taxon>Eukaryota</taxon>
        <taxon>Metazoa</taxon>
        <taxon>Chordata</taxon>
        <taxon>Craniata</taxon>
        <taxon>Vertebrata</taxon>
        <taxon>Euteleostomi</taxon>
        <taxon>Actinopterygii</taxon>
        <taxon>Neopterygii</taxon>
        <taxon>Teleostei</taxon>
        <taxon>Anguilliformes</taxon>
        <taxon>Anguillidae</taxon>
        <taxon>Anguilla</taxon>
    </lineage>
</organism>
<proteinExistence type="predicted"/>
<evidence type="ECO:0000313" key="1">
    <source>
        <dbReference type="EMBL" id="JAH30288.1"/>
    </source>
</evidence>
<name>A0A0E9RPL6_ANGAN</name>
<sequence length="45" mass="5408">MSYSNIFIFIFQYHHIFIFKYHHTPVRGSNPEHCQCIPRARRTGG</sequence>
<dbReference type="EMBL" id="GBXM01078289">
    <property type="protein sequence ID" value="JAH30288.1"/>
    <property type="molecule type" value="Transcribed_RNA"/>
</dbReference>
<dbReference type="AlphaFoldDB" id="A0A0E9RPL6"/>
<reference evidence="1" key="2">
    <citation type="journal article" date="2015" name="Fish Shellfish Immunol.">
        <title>Early steps in the European eel (Anguilla anguilla)-Vibrio vulnificus interaction in the gills: Role of the RtxA13 toxin.</title>
        <authorList>
            <person name="Callol A."/>
            <person name="Pajuelo D."/>
            <person name="Ebbesson L."/>
            <person name="Teles M."/>
            <person name="MacKenzie S."/>
            <person name="Amaro C."/>
        </authorList>
    </citation>
    <scope>NUCLEOTIDE SEQUENCE</scope>
</reference>
<protein>
    <submittedName>
        <fullName evidence="1">Uncharacterized protein</fullName>
    </submittedName>
</protein>
<reference evidence="1" key="1">
    <citation type="submission" date="2014-11" db="EMBL/GenBank/DDBJ databases">
        <authorList>
            <person name="Amaro Gonzalez C."/>
        </authorList>
    </citation>
    <scope>NUCLEOTIDE SEQUENCE</scope>
</reference>